<name>A0A7Y0BR58_9SPHN</name>
<dbReference type="Pfam" id="PF25601">
    <property type="entry name" value="AAA_lid_14"/>
    <property type="match status" value="1"/>
</dbReference>
<evidence type="ECO:0000313" key="9">
    <source>
        <dbReference type="EMBL" id="NML95029.1"/>
    </source>
</evidence>
<dbReference type="InterPro" id="IPR024096">
    <property type="entry name" value="NO_sig/Golgi_transp_ligand-bd"/>
</dbReference>
<evidence type="ECO:0000259" key="8">
    <source>
        <dbReference type="PROSITE" id="PS50045"/>
    </source>
</evidence>
<dbReference type="CDD" id="cd00009">
    <property type="entry name" value="AAA"/>
    <property type="match status" value="1"/>
</dbReference>
<dbReference type="EMBL" id="JABBGM010000007">
    <property type="protein sequence ID" value="NML95029.1"/>
    <property type="molecule type" value="Genomic_DNA"/>
</dbReference>
<accession>A0A7Y0BR58</accession>
<dbReference type="GO" id="GO:0005524">
    <property type="term" value="F:ATP binding"/>
    <property type="evidence" value="ECO:0007669"/>
    <property type="project" value="UniProtKB-KW"/>
</dbReference>
<dbReference type="SMART" id="SM00989">
    <property type="entry name" value="V4R"/>
    <property type="match status" value="1"/>
</dbReference>
<gene>
    <name evidence="9" type="ORF">HHL27_15255</name>
</gene>
<dbReference type="SUPFAM" id="SSF52540">
    <property type="entry name" value="P-loop containing nucleoside triphosphate hydrolases"/>
    <property type="match status" value="1"/>
</dbReference>
<dbReference type="InterPro" id="IPR027417">
    <property type="entry name" value="P-loop_NTPase"/>
</dbReference>
<keyword evidence="7" id="KW-0804">Transcription</keyword>
<dbReference type="Gene3D" id="3.40.50.300">
    <property type="entry name" value="P-loop containing nucleotide triphosphate hydrolases"/>
    <property type="match status" value="1"/>
</dbReference>
<protein>
    <submittedName>
        <fullName evidence="9">Sigma 54-interacting transcriptional regulator</fullName>
    </submittedName>
</protein>
<reference evidence="9 10" key="1">
    <citation type="submission" date="2020-04" db="EMBL/GenBank/DDBJ databases">
        <title>Novosphingobium sp. TW-4 isolated from soil.</title>
        <authorList>
            <person name="Dahal R.H."/>
            <person name="Chaudhary D.K."/>
        </authorList>
    </citation>
    <scope>NUCLEOTIDE SEQUENCE [LARGE SCALE GENOMIC DNA]</scope>
    <source>
        <strain evidence="9 10">TW-4</strain>
    </source>
</reference>
<dbReference type="InterPro" id="IPR010523">
    <property type="entry name" value="XylR_N"/>
</dbReference>
<dbReference type="Pfam" id="PF02954">
    <property type="entry name" value="HTH_8"/>
    <property type="match status" value="1"/>
</dbReference>
<organism evidence="9 10">
    <name type="scientific">Novosphingobium olei</name>
    <dbReference type="NCBI Taxonomy" id="2728851"/>
    <lineage>
        <taxon>Bacteria</taxon>
        <taxon>Pseudomonadati</taxon>
        <taxon>Pseudomonadota</taxon>
        <taxon>Alphaproteobacteria</taxon>
        <taxon>Sphingomonadales</taxon>
        <taxon>Sphingomonadaceae</taxon>
        <taxon>Novosphingobium</taxon>
    </lineage>
</organism>
<dbReference type="InterPro" id="IPR002197">
    <property type="entry name" value="HTH_Fis"/>
</dbReference>
<dbReference type="PANTHER" id="PTHR32071">
    <property type="entry name" value="TRANSCRIPTIONAL REGULATORY PROTEIN"/>
    <property type="match status" value="1"/>
</dbReference>
<feature type="domain" description="Sigma-54 factor interaction" evidence="8">
    <location>
        <begin position="212"/>
        <end position="441"/>
    </location>
</feature>
<dbReference type="Gene3D" id="3.30.1380.20">
    <property type="entry name" value="Trafficking protein particle complex subunit 3"/>
    <property type="match status" value="1"/>
</dbReference>
<evidence type="ECO:0000256" key="3">
    <source>
        <dbReference type="ARBA" id="ARBA00023012"/>
    </source>
</evidence>
<sequence>MKTLPGYADIASKLQFSPEMGRIWHDGERCVLLSQAALASWRSRLVAELGHEAASRFFWGVGFAEGARCAIGAKKLRPDGDYLEAFAVGPQAHALTGFGWTQIEILENDSSRGHFEGRFRVHDSIEAAIHLSATGYSTDPVCWMQTGFASGFATTFAGQPIIMREVECAGRGDAACVLHAKPKPEWDQLDNLELAATPLVLPETRHDGGQTVIGISAGFLSAKTMIERTASSNATLLLMGETGVGKEVLAKLAHRLSMREAEPFIALNCAAIPEGLIESELFGVAKGAYTGAVAARPGRFELANGGTLFLDEIATLSPLAQSKILRAIQEGEFERVGDTRTTRVDIRLIAASNIELTGAVRAGTFRADLFYRISTLPVRVPPLRQRREDIPVLLEHFRMRYAQRYGRTVPGFTARAINALLVYDFPGNVRELERMVERSVLLADDGRAIDLRHLFLETDNLELNPAMGVTSDGRIGTVDMAGDRNGLMRQVLDLIVDGGGSLLEMEQLVIREALKASGGNVARAARTLGMTRRQLALRLEKMEPQVPAL</sequence>
<dbReference type="PROSITE" id="PS00676">
    <property type="entry name" value="SIGMA54_INTERACT_2"/>
    <property type="match status" value="1"/>
</dbReference>
<dbReference type="Pfam" id="PF00158">
    <property type="entry name" value="Sigma54_activat"/>
    <property type="match status" value="1"/>
</dbReference>
<dbReference type="SUPFAM" id="SSF46689">
    <property type="entry name" value="Homeodomain-like"/>
    <property type="match status" value="1"/>
</dbReference>
<evidence type="ECO:0000256" key="5">
    <source>
        <dbReference type="ARBA" id="ARBA00023125"/>
    </source>
</evidence>
<dbReference type="GO" id="GO:0043565">
    <property type="term" value="F:sequence-specific DNA binding"/>
    <property type="evidence" value="ECO:0007669"/>
    <property type="project" value="InterPro"/>
</dbReference>
<dbReference type="SUPFAM" id="SSF111126">
    <property type="entry name" value="Ligand-binding domain in the NO signalling and Golgi transport"/>
    <property type="match status" value="1"/>
</dbReference>
<dbReference type="Pfam" id="PF02830">
    <property type="entry name" value="V4R"/>
    <property type="match status" value="1"/>
</dbReference>
<dbReference type="Gene3D" id="1.10.10.60">
    <property type="entry name" value="Homeodomain-like"/>
    <property type="match status" value="1"/>
</dbReference>
<dbReference type="InterPro" id="IPR058031">
    <property type="entry name" value="AAA_lid_NorR"/>
</dbReference>
<keyword evidence="4" id="KW-0805">Transcription regulation</keyword>
<dbReference type="InterPro" id="IPR003593">
    <property type="entry name" value="AAA+_ATPase"/>
</dbReference>
<evidence type="ECO:0000256" key="1">
    <source>
        <dbReference type="ARBA" id="ARBA00022741"/>
    </source>
</evidence>
<keyword evidence="3" id="KW-0902">Two-component regulatory system</keyword>
<dbReference type="InterPro" id="IPR004096">
    <property type="entry name" value="V4R"/>
</dbReference>
<dbReference type="SMART" id="SM00382">
    <property type="entry name" value="AAA"/>
    <property type="match status" value="1"/>
</dbReference>
<dbReference type="InterPro" id="IPR025662">
    <property type="entry name" value="Sigma_54_int_dom_ATP-bd_1"/>
</dbReference>
<keyword evidence="6" id="KW-0010">Activator</keyword>
<dbReference type="Gene3D" id="1.10.8.60">
    <property type="match status" value="1"/>
</dbReference>
<evidence type="ECO:0000256" key="2">
    <source>
        <dbReference type="ARBA" id="ARBA00022840"/>
    </source>
</evidence>
<proteinExistence type="predicted"/>
<keyword evidence="5" id="KW-0238">DNA-binding</keyword>
<comment type="caution">
    <text evidence="9">The sequence shown here is derived from an EMBL/GenBank/DDBJ whole genome shotgun (WGS) entry which is preliminary data.</text>
</comment>
<dbReference type="PRINTS" id="PR01590">
    <property type="entry name" value="HTHFIS"/>
</dbReference>
<dbReference type="Pfam" id="PF06505">
    <property type="entry name" value="XylR_N"/>
    <property type="match status" value="1"/>
</dbReference>
<dbReference type="GO" id="GO:0006355">
    <property type="term" value="P:regulation of DNA-templated transcription"/>
    <property type="evidence" value="ECO:0007669"/>
    <property type="project" value="InterPro"/>
</dbReference>
<dbReference type="AlphaFoldDB" id="A0A7Y0BR58"/>
<keyword evidence="1" id="KW-0547">Nucleotide-binding</keyword>
<dbReference type="GO" id="GO:0000160">
    <property type="term" value="P:phosphorelay signal transduction system"/>
    <property type="evidence" value="ECO:0007669"/>
    <property type="project" value="UniProtKB-KW"/>
</dbReference>
<dbReference type="PROSITE" id="PS50045">
    <property type="entry name" value="SIGMA54_INTERACT_4"/>
    <property type="match status" value="1"/>
</dbReference>
<dbReference type="PROSITE" id="PS00675">
    <property type="entry name" value="SIGMA54_INTERACT_1"/>
    <property type="match status" value="1"/>
</dbReference>
<dbReference type="InterPro" id="IPR009057">
    <property type="entry name" value="Homeodomain-like_sf"/>
</dbReference>
<dbReference type="InterPro" id="IPR025943">
    <property type="entry name" value="Sigma_54_int_dom_ATP-bd_2"/>
</dbReference>
<dbReference type="InterPro" id="IPR002078">
    <property type="entry name" value="Sigma_54_int"/>
</dbReference>
<dbReference type="RefSeq" id="WP_169494271.1">
    <property type="nucleotide sequence ID" value="NZ_JABBGM010000007.1"/>
</dbReference>
<dbReference type="Proteomes" id="UP000583556">
    <property type="component" value="Unassembled WGS sequence"/>
</dbReference>
<evidence type="ECO:0000256" key="4">
    <source>
        <dbReference type="ARBA" id="ARBA00023015"/>
    </source>
</evidence>
<evidence type="ECO:0000256" key="6">
    <source>
        <dbReference type="ARBA" id="ARBA00023159"/>
    </source>
</evidence>
<keyword evidence="2" id="KW-0067">ATP-binding</keyword>
<dbReference type="PANTHER" id="PTHR32071:SF117">
    <property type="entry name" value="PTS-DEPENDENT DIHYDROXYACETONE KINASE OPERON REGULATORY PROTEIN-RELATED"/>
    <property type="match status" value="1"/>
</dbReference>
<keyword evidence="10" id="KW-1185">Reference proteome</keyword>
<dbReference type="FunFam" id="3.40.50.300:FF:000006">
    <property type="entry name" value="DNA-binding transcriptional regulator NtrC"/>
    <property type="match status" value="1"/>
</dbReference>
<evidence type="ECO:0000256" key="7">
    <source>
        <dbReference type="ARBA" id="ARBA00023163"/>
    </source>
</evidence>
<evidence type="ECO:0000313" key="10">
    <source>
        <dbReference type="Proteomes" id="UP000583556"/>
    </source>
</evidence>